<evidence type="ECO:0000313" key="3">
    <source>
        <dbReference type="Proteomes" id="UP001374803"/>
    </source>
</evidence>
<proteinExistence type="predicted"/>
<dbReference type="InterPro" id="IPR050266">
    <property type="entry name" value="AB_hydrolase_sf"/>
</dbReference>
<gene>
    <name evidence="2" type="ORF">LVJ94_37660</name>
</gene>
<reference evidence="2" key="1">
    <citation type="submission" date="2021-12" db="EMBL/GenBank/DDBJ databases">
        <title>Discovery of the Pendulisporaceae a myxobacterial family with distinct sporulation behavior and unique specialized metabolism.</title>
        <authorList>
            <person name="Garcia R."/>
            <person name="Popoff A."/>
            <person name="Bader C.D."/>
            <person name="Loehr J."/>
            <person name="Walesch S."/>
            <person name="Walt C."/>
            <person name="Boldt J."/>
            <person name="Bunk B."/>
            <person name="Haeckl F.J.F.P.J."/>
            <person name="Gunesch A.P."/>
            <person name="Birkelbach J."/>
            <person name="Nuebel U."/>
            <person name="Pietschmann T."/>
            <person name="Bach T."/>
            <person name="Mueller R."/>
        </authorList>
    </citation>
    <scope>NUCLEOTIDE SEQUENCE</scope>
    <source>
        <strain evidence="2">MSr11367</strain>
    </source>
</reference>
<name>A0ABZ2KVC5_9BACT</name>
<sequence length="326" mass="35679">MARHQIRWAMNEHTPKLPSYFEHCTIPANDAELFVQFGGAGPAVVLLHGHAQNGNAWAPLAADLARDHRVVVPDLRGLGRSSRAAAGYEKAAQAGDVRAIVEALGIDDVAVVGHDLGGMVAYAYAARYPSSVHRLVIMDAPLPGIGPWEALRKMPALWHWNFGGSVAERLVAGREHIYLEHFWDYAADPSKIRREVRAYYAEQYAAPGAMRAAFTQFAAFPQDARDNAVLARNALTMKVLAMGAQPEIDGRVTGLGPWVAATLREVASDVEEVVVAGSGHWLLEEEPGVVVARIREFLEGAPRDRKIFQVPSRARPYDGGRPRRSE</sequence>
<dbReference type="PANTHER" id="PTHR43798:SF33">
    <property type="entry name" value="HYDROLASE, PUTATIVE (AFU_ORTHOLOGUE AFUA_2G14860)-RELATED"/>
    <property type="match status" value="1"/>
</dbReference>
<accession>A0ABZ2KVC5</accession>
<dbReference type="SUPFAM" id="SSF53474">
    <property type="entry name" value="alpha/beta-Hydrolases"/>
    <property type="match status" value="1"/>
</dbReference>
<dbReference type="EMBL" id="CP089983">
    <property type="protein sequence ID" value="WXB02631.1"/>
    <property type="molecule type" value="Genomic_DNA"/>
</dbReference>
<dbReference type="GO" id="GO:0016787">
    <property type="term" value="F:hydrolase activity"/>
    <property type="evidence" value="ECO:0007669"/>
    <property type="project" value="UniProtKB-KW"/>
</dbReference>
<dbReference type="Pfam" id="PF00561">
    <property type="entry name" value="Abhydrolase_1"/>
    <property type="match status" value="1"/>
</dbReference>
<dbReference type="PRINTS" id="PR00111">
    <property type="entry name" value="ABHYDROLASE"/>
</dbReference>
<dbReference type="RefSeq" id="WP_394832259.1">
    <property type="nucleotide sequence ID" value="NZ_CP089983.1"/>
</dbReference>
<dbReference type="Gene3D" id="3.40.50.1820">
    <property type="entry name" value="alpha/beta hydrolase"/>
    <property type="match status" value="1"/>
</dbReference>
<evidence type="ECO:0000313" key="2">
    <source>
        <dbReference type="EMBL" id="WXB02631.1"/>
    </source>
</evidence>
<keyword evidence="2" id="KW-0378">Hydrolase</keyword>
<protein>
    <submittedName>
        <fullName evidence="2">Alpha/beta hydrolase</fullName>
    </submittedName>
</protein>
<dbReference type="PANTHER" id="PTHR43798">
    <property type="entry name" value="MONOACYLGLYCEROL LIPASE"/>
    <property type="match status" value="1"/>
</dbReference>
<dbReference type="InterPro" id="IPR029058">
    <property type="entry name" value="AB_hydrolase_fold"/>
</dbReference>
<feature type="domain" description="AB hydrolase-1" evidence="1">
    <location>
        <begin position="42"/>
        <end position="287"/>
    </location>
</feature>
<dbReference type="InterPro" id="IPR000073">
    <property type="entry name" value="AB_hydrolase_1"/>
</dbReference>
<evidence type="ECO:0000259" key="1">
    <source>
        <dbReference type="Pfam" id="PF00561"/>
    </source>
</evidence>
<keyword evidence="3" id="KW-1185">Reference proteome</keyword>
<dbReference type="Proteomes" id="UP001374803">
    <property type="component" value="Chromosome"/>
</dbReference>
<organism evidence="2 3">
    <name type="scientific">Pendulispora rubella</name>
    <dbReference type="NCBI Taxonomy" id="2741070"/>
    <lineage>
        <taxon>Bacteria</taxon>
        <taxon>Pseudomonadati</taxon>
        <taxon>Myxococcota</taxon>
        <taxon>Myxococcia</taxon>
        <taxon>Myxococcales</taxon>
        <taxon>Sorangiineae</taxon>
        <taxon>Pendulisporaceae</taxon>
        <taxon>Pendulispora</taxon>
    </lineage>
</organism>